<feature type="region of interest" description="Disordered" evidence="1">
    <location>
        <begin position="156"/>
        <end position="177"/>
    </location>
</feature>
<evidence type="ECO:0000256" key="1">
    <source>
        <dbReference type="SAM" id="MobiDB-lite"/>
    </source>
</evidence>
<dbReference type="EMBL" id="AP028920">
    <property type="protein sequence ID" value="BET00927.1"/>
    <property type="molecule type" value="Genomic_DNA"/>
</dbReference>
<dbReference type="Gene3D" id="1.10.530.10">
    <property type="match status" value="1"/>
</dbReference>
<organism evidence="3 4">
    <name type="scientific">Nesidiocoris tenuis</name>
    <dbReference type="NCBI Taxonomy" id="355587"/>
    <lineage>
        <taxon>Eukaryota</taxon>
        <taxon>Metazoa</taxon>
        <taxon>Ecdysozoa</taxon>
        <taxon>Arthropoda</taxon>
        <taxon>Hexapoda</taxon>
        <taxon>Insecta</taxon>
        <taxon>Pterygota</taxon>
        <taxon>Neoptera</taxon>
        <taxon>Paraneoptera</taxon>
        <taxon>Hemiptera</taxon>
        <taxon>Heteroptera</taxon>
        <taxon>Panheteroptera</taxon>
        <taxon>Cimicomorpha</taxon>
        <taxon>Miridae</taxon>
        <taxon>Dicyphina</taxon>
        <taxon>Nesidiocoris</taxon>
    </lineage>
</organism>
<feature type="chain" id="PRO_5046459615" evidence="2">
    <location>
        <begin position="22"/>
        <end position="177"/>
    </location>
</feature>
<keyword evidence="2" id="KW-0732">Signal</keyword>
<evidence type="ECO:0000256" key="2">
    <source>
        <dbReference type="SAM" id="SignalP"/>
    </source>
</evidence>
<name>A0ABN7B967_9HEMI</name>
<sequence length="177" mass="20087">MIITTVLVIGAIGALDWGADAKIFEPCELAQELHRIIDLKFLYREISLLVCVAGFQNYDTGYFSKKPDGSYYTGIFGIHSSTIKWMARHQGNLTDDDIADDLSIFTEHVLKLDFGERRDDTIYDFYSQNCMGDDVERLNCYLNPYVTKDFIVHNPKGRPLPGRGKNSKSKNNSFGTK</sequence>
<feature type="signal peptide" evidence="2">
    <location>
        <begin position="1"/>
        <end position="21"/>
    </location>
</feature>
<dbReference type="Proteomes" id="UP001307889">
    <property type="component" value="Chromosome 12"/>
</dbReference>
<reference evidence="3 4" key="1">
    <citation type="submission" date="2023-09" db="EMBL/GenBank/DDBJ databases">
        <title>Nesidiocoris tenuis whole genome shotgun sequence.</title>
        <authorList>
            <person name="Shibata T."/>
            <person name="Shimoda M."/>
            <person name="Kobayashi T."/>
            <person name="Uehara T."/>
        </authorList>
    </citation>
    <scope>NUCLEOTIDE SEQUENCE [LARGE SCALE GENOMIC DNA]</scope>
    <source>
        <strain evidence="3 4">Japan</strain>
    </source>
</reference>
<protein>
    <submittedName>
        <fullName evidence="3">Lysozyme</fullName>
    </submittedName>
</protein>
<proteinExistence type="predicted"/>
<keyword evidence="4" id="KW-1185">Reference proteome</keyword>
<evidence type="ECO:0000313" key="3">
    <source>
        <dbReference type="EMBL" id="BET00927.1"/>
    </source>
</evidence>
<dbReference type="SUPFAM" id="SSF53955">
    <property type="entry name" value="Lysozyme-like"/>
    <property type="match status" value="1"/>
</dbReference>
<evidence type="ECO:0000313" key="4">
    <source>
        <dbReference type="Proteomes" id="UP001307889"/>
    </source>
</evidence>
<accession>A0ABN7B967</accession>
<gene>
    <name evidence="3" type="ORF">NTJ_13744</name>
</gene>
<dbReference type="InterPro" id="IPR023346">
    <property type="entry name" value="Lysozyme-like_dom_sf"/>
</dbReference>